<dbReference type="AlphaFoldDB" id="A0A1H6DJK7"/>
<evidence type="ECO:0000256" key="1">
    <source>
        <dbReference type="SAM" id="MobiDB-lite"/>
    </source>
</evidence>
<proteinExistence type="predicted"/>
<organism evidence="2 3">
    <name type="scientific">Actinacidiphila yanglinensis</name>
    <dbReference type="NCBI Taxonomy" id="310779"/>
    <lineage>
        <taxon>Bacteria</taxon>
        <taxon>Bacillati</taxon>
        <taxon>Actinomycetota</taxon>
        <taxon>Actinomycetes</taxon>
        <taxon>Kitasatosporales</taxon>
        <taxon>Streptomycetaceae</taxon>
        <taxon>Actinacidiphila</taxon>
    </lineage>
</organism>
<keyword evidence="3" id="KW-1185">Reference proteome</keyword>
<feature type="region of interest" description="Disordered" evidence="1">
    <location>
        <begin position="193"/>
        <end position="247"/>
    </location>
</feature>
<dbReference type="Proteomes" id="UP000236754">
    <property type="component" value="Unassembled WGS sequence"/>
</dbReference>
<reference evidence="2 3" key="1">
    <citation type="submission" date="2016-10" db="EMBL/GenBank/DDBJ databases">
        <authorList>
            <person name="de Groot N.N."/>
        </authorList>
    </citation>
    <scope>NUCLEOTIDE SEQUENCE [LARGE SCALE GENOMIC DNA]</scope>
    <source>
        <strain evidence="2 3">CGMCC 4.2023</strain>
    </source>
</reference>
<evidence type="ECO:0000313" key="2">
    <source>
        <dbReference type="EMBL" id="SEG85321.1"/>
    </source>
</evidence>
<protein>
    <submittedName>
        <fullName evidence="2">Uncharacterized protein</fullName>
    </submittedName>
</protein>
<evidence type="ECO:0000313" key="3">
    <source>
        <dbReference type="Proteomes" id="UP000236754"/>
    </source>
</evidence>
<sequence>MRDLVRVMVVLAVAAAIYVGWRRSRYPGGWAYAFSPDHADARDDLDSARQRAGALERASRKEARAAQWQLHRERSRHRERVRVIERRIASLRRPGRGGMVASLGEVTLHEHSVVADGREIPLAGLTVRLDHAQQQHFLYLTKPDGWSSIQKFVRTEHDEESVRRFAVQLENAVAEENAFRIRAAAQLEQAEDDLAEARGDTGAQDEARTRIAEVAERHRRDTRRGEADKELQAACDRWQQLTGRRPG</sequence>
<dbReference type="EMBL" id="FNVU01000016">
    <property type="protein sequence ID" value="SEG85321.1"/>
    <property type="molecule type" value="Genomic_DNA"/>
</dbReference>
<gene>
    <name evidence="2" type="ORF">SAMN05216223_11636</name>
</gene>
<feature type="compositionally biased region" description="Basic and acidic residues" evidence="1">
    <location>
        <begin position="195"/>
        <end position="231"/>
    </location>
</feature>
<name>A0A1H6DJK7_9ACTN</name>
<accession>A0A1H6DJK7</accession>